<protein>
    <submittedName>
        <fullName evidence="1">Uncharacterized protein</fullName>
    </submittedName>
</protein>
<organism evidence="1 2">
    <name type="scientific">Ilyomonas limi</name>
    <dbReference type="NCBI Taxonomy" id="2575867"/>
    <lineage>
        <taxon>Bacteria</taxon>
        <taxon>Pseudomonadati</taxon>
        <taxon>Bacteroidota</taxon>
        <taxon>Chitinophagia</taxon>
        <taxon>Chitinophagales</taxon>
        <taxon>Chitinophagaceae</taxon>
        <taxon>Ilyomonas</taxon>
    </lineage>
</organism>
<proteinExistence type="predicted"/>
<dbReference type="OrthoDB" id="1263739at2"/>
<reference evidence="1 2" key="1">
    <citation type="submission" date="2019-05" db="EMBL/GenBank/DDBJ databases">
        <title>Panacibacter sp. strain 17mud1-8 Genome sequencing and assembly.</title>
        <authorList>
            <person name="Chhetri G."/>
        </authorList>
    </citation>
    <scope>NUCLEOTIDE SEQUENCE [LARGE SCALE GENOMIC DNA]</scope>
    <source>
        <strain evidence="1 2">17mud1-8</strain>
    </source>
</reference>
<dbReference type="AlphaFoldDB" id="A0A4U3KSS2"/>
<accession>A0A4U3KSS2</accession>
<dbReference type="EMBL" id="SZQL01000021">
    <property type="protein sequence ID" value="TKK65428.1"/>
    <property type="molecule type" value="Genomic_DNA"/>
</dbReference>
<evidence type="ECO:0000313" key="1">
    <source>
        <dbReference type="EMBL" id="TKK65428.1"/>
    </source>
</evidence>
<gene>
    <name evidence="1" type="ORF">FC093_20165</name>
</gene>
<comment type="caution">
    <text evidence="1">The sequence shown here is derived from an EMBL/GenBank/DDBJ whole genome shotgun (WGS) entry which is preliminary data.</text>
</comment>
<dbReference type="RefSeq" id="WP_137263626.1">
    <property type="nucleotide sequence ID" value="NZ_SZQL01000021.1"/>
</dbReference>
<name>A0A4U3KSS2_9BACT</name>
<sequence length="78" mass="9028">MSIMFELDYKGSKIRVQEHTVAGTTVFRIVFPDSRKPLVVTRATRNNYTDFWTSVPEGRQKEAEEIGELISEHLNTKQ</sequence>
<evidence type="ECO:0000313" key="2">
    <source>
        <dbReference type="Proteomes" id="UP000305848"/>
    </source>
</evidence>
<dbReference type="Proteomes" id="UP000305848">
    <property type="component" value="Unassembled WGS sequence"/>
</dbReference>
<keyword evidence="2" id="KW-1185">Reference proteome</keyword>